<reference evidence="3 4" key="1">
    <citation type="submission" date="2019-03" db="EMBL/GenBank/DDBJ databases">
        <title>Single cell metagenomics reveals metabolic interactions within the superorganism composed of flagellate Streblomastix strix and complex community of Bacteroidetes bacteria on its surface.</title>
        <authorList>
            <person name="Treitli S.C."/>
            <person name="Kolisko M."/>
            <person name="Husnik F."/>
            <person name="Keeling P."/>
            <person name="Hampl V."/>
        </authorList>
    </citation>
    <scope>NUCLEOTIDE SEQUENCE [LARGE SCALE GENOMIC DNA]</scope>
    <source>
        <strain evidence="3">ST1C</strain>
    </source>
</reference>
<feature type="region of interest" description="Disordered" evidence="2">
    <location>
        <begin position="242"/>
        <end position="418"/>
    </location>
</feature>
<feature type="compositionally biased region" description="Basic and acidic residues" evidence="2">
    <location>
        <begin position="279"/>
        <end position="288"/>
    </location>
</feature>
<feature type="coiled-coil region" evidence="1">
    <location>
        <begin position="179"/>
        <end position="206"/>
    </location>
</feature>
<feature type="region of interest" description="Disordered" evidence="2">
    <location>
        <begin position="1"/>
        <end position="25"/>
    </location>
</feature>
<gene>
    <name evidence="3" type="ORF">EZS28_022833</name>
</gene>
<evidence type="ECO:0000256" key="2">
    <source>
        <dbReference type="SAM" id="MobiDB-lite"/>
    </source>
</evidence>
<feature type="compositionally biased region" description="Low complexity" evidence="2">
    <location>
        <begin position="13"/>
        <end position="23"/>
    </location>
</feature>
<sequence length="418" mass="48351">MISRSGDFHPTESSSGSSQSTQQDVVDQLHRIMADYEELPQIFEKIESKYKPRMVELQNKCTSLEKQLNDLQALRSLDKNELNPILQGLQQFSQENQQTVARIHQDYLQKINDINQQFHNQQQEYLNKINDLEIGHRMTEDKHNTEIFQLQKRIHQLEGSAQGQIQNDQGNVTNVLGQNAQLRQQVATQEGVIQSLQRQIADIQRDSDTRLAEEIQRRIAVEKQRRDDQDKIKYFEYERERLKSDSERADEDSNRKGILRKKDKKEPPYGPILTFAIPDKGKQKEKDKKKNKISMKPRFFQQPHSQVQDSNQSPRTIRSSLITSSTQQSQDQSSSSSSSSSSSPSSQIDQQSSTNEEQEDSQSNQENEQNNNNNKVKNNPYRSSKETESGESIGQVLNDLKETVHKVGIQEKKRRNNK</sequence>
<feature type="compositionally biased region" description="Basic and acidic residues" evidence="2">
    <location>
        <begin position="399"/>
        <end position="411"/>
    </location>
</feature>
<organism evidence="3 4">
    <name type="scientific">Streblomastix strix</name>
    <dbReference type="NCBI Taxonomy" id="222440"/>
    <lineage>
        <taxon>Eukaryota</taxon>
        <taxon>Metamonada</taxon>
        <taxon>Preaxostyla</taxon>
        <taxon>Oxymonadida</taxon>
        <taxon>Streblomastigidae</taxon>
        <taxon>Streblomastix</taxon>
    </lineage>
</organism>
<dbReference type="AlphaFoldDB" id="A0A5J4VGB7"/>
<feature type="non-terminal residue" evidence="3">
    <location>
        <position position="418"/>
    </location>
</feature>
<keyword evidence="1" id="KW-0175">Coiled coil</keyword>
<feature type="compositionally biased region" description="Basic and acidic residues" evidence="2">
    <location>
        <begin position="242"/>
        <end position="255"/>
    </location>
</feature>
<feature type="compositionally biased region" description="Low complexity" evidence="2">
    <location>
        <begin position="313"/>
        <end position="374"/>
    </location>
</feature>
<evidence type="ECO:0000313" key="4">
    <source>
        <dbReference type="Proteomes" id="UP000324800"/>
    </source>
</evidence>
<name>A0A5J4VGB7_9EUKA</name>
<comment type="caution">
    <text evidence="3">The sequence shown here is derived from an EMBL/GenBank/DDBJ whole genome shotgun (WGS) entry which is preliminary data.</text>
</comment>
<accession>A0A5J4VGB7</accession>
<proteinExistence type="predicted"/>
<evidence type="ECO:0000313" key="3">
    <source>
        <dbReference type="EMBL" id="KAA6381638.1"/>
    </source>
</evidence>
<dbReference type="EMBL" id="SNRW01007208">
    <property type="protein sequence ID" value="KAA6381638.1"/>
    <property type="molecule type" value="Genomic_DNA"/>
</dbReference>
<evidence type="ECO:0000256" key="1">
    <source>
        <dbReference type="SAM" id="Coils"/>
    </source>
</evidence>
<protein>
    <submittedName>
        <fullName evidence="3">Uncharacterized protein</fullName>
    </submittedName>
</protein>
<feature type="compositionally biased region" description="Basic and acidic residues" evidence="2">
    <location>
        <begin position="1"/>
        <end position="10"/>
    </location>
</feature>
<feature type="compositionally biased region" description="Polar residues" evidence="2">
    <location>
        <begin position="302"/>
        <end position="312"/>
    </location>
</feature>
<dbReference type="Proteomes" id="UP000324800">
    <property type="component" value="Unassembled WGS sequence"/>
</dbReference>